<dbReference type="Proteomes" id="UP001165444">
    <property type="component" value="Unassembled WGS sequence"/>
</dbReference>
<accession>A0ABT0C5F7</accession>
<dbReference type="EMBL" id="JAKZMM010000064">
    <property type="protein sequence ID" value="MCJ2382232.1"/>
    <property type="molecule type" value="Genomic_DNA"/>
</dbReference>
<keyword evidence="3" id="KW-1185">Reference proteome</keyword>
<proteinExistence type="predicted"/>
<reference evidence="2 3" key="1">
    <citation type="submission" date="2022-03" db="EMBL/GenBank/DDBJ databases">
        <title>Parabacteroides sp. nov. isolated from swine feces.</title>
        <authorList>
            <person name="Bak J.E."/>
        </authorList>
    </citation>
    <scope>NUCLEOTIDE SEQUENCE [LARGE SCALE GENOMIC DNA]</scope>
    <source>
        <strain evidence="2 3">AGMB00274</strain>
    </source>
</reference>
<dbReference type="Pfam" id="PF13591">
    <property type="entry name" value="MerR_2"/>
    <property type="match status" value="1"/>
</dbReference>
<organism evidence="2 3">
    <name type="scientific">Parabacteroides faecalis</name>
    <dbReference type="NCBI Taxonomy" id="2924040"/>
    <lineage>
        <taxon>Bacteria</taxon>
        <taxon>Pseudomonadati</taxon>
        <taxon>Bacteroidota</taxon>
        <taxon>Bacteroidia</taxon>
        <taxon>Bacteroidales</taxon>
        <taxon>Tannerellaceae</taxon>
        <taxon>Parabacteroides</taxon>
    </lineage>
</organism>
<name>A0ABT0C5F7_9BACT</name>
<evidence type="ECO:0000313" key="2">
    <source>
        <dbReference type="EMBL" id="MCJ2382232.1"/>
    </source>
</evidence>
<protein>
    <submittedName>
        <fullName evidence="2">Chaperone modulator CbpM</fullName>
    </submittedName>
</protein>
<dbReference type="Gene3D" id="1.10.1660.10">
    <property type="match status" value="1"/>
</dbReference>
<evidence type="ECO:0000256" key="1">
    <source>
        <dbReference type="SAM" id="Coils"/>
    </source>
</evidence>
<comment type="caution">
    <text evidence="2">The sequence shown here is derived from an EMBL/GenBank/DDBJ whole genome shotgun (WGS) entry which is preliminary data.</text>
</comment>
<gene>
    <name evidence="2" type="ORF">MUN53_16725</name>
</gene>
<sequence>MDTEYVIVREYCQKCHIDPEFILLLDEGGLIDLNVVNDESYLPVSQLKDVEQYTRMYYDLSINLEGIDAIHHLLKRVEQLQAEVFRLKNRLHLYEADDYSGFDNI</sequence>
<feature type="coiled-coil region" evidence="1">
    <location>
        <begin position="70"/>
        <end position="97"/>
    </location>
</feature>
<keyword evidence="1" id="KW-0175">Coiled coil</keyword>
<dbReference type="RefSeq" id="WP_243326547.1">
    <property type="nucleotide sequence ID" value="NZ_JAKZMM010000064.1"/>
</dbReference>
<evidence type="ECO:0000313" key="3">
    <source>
        <dbReference type="Proteomes" id="UP001165444"/>
    </source>
</evidence>